<dbReference type="PROSITE" id="PS50863">
    <property type="entry name" value="B3"/>
    <property type="match status" value="1"/>
</dbReference>
<evidence type="ECO:0000256" key="4">
    <source>
        <dbReference type="ARBA" id="ARBA00023163"/>
    </source>
</evidence>
<dbReference type="Gene3D" id="2.40.330.10">
    <property type="entry name" value="DNA-binding pseudobarrel domain"/>
    <property type="match status" value="1"/>
</dbReference>
<keyword evidence="4" id="KW-0804">Transcription</keyword>
<feature type="domain" description="TF-B3" evidence="7">
    <location>
        <begin position="53"/>
        <end position="157"/>
    </location>
</feature>
<name>A0A2R6PXS0_ACTCC</name>
<reference evidence="8 9" key="1">
    <citation type="submission" date="2017-07" db="EMBL/GenBank/DDBJ databases">
        <title>An improved, manually edited Actinidia chinensis var. chinensis (kiwifruit) genome highlights the challenges associated with draft genomes and gene prediction in plants.</title>
        <authorList>
            <person name="Pilkington S."/>
            <person name="Crowhurst R."/>
            <person name="Hilario E."/>
            <person name="Nardozza S."/>
            <person name="Fraser L."/>
            <person name="Peng Y."/>
            <person name="Gunaseelan K."/>
            <person name="Simpson R."/>
            <person name="Tahir J."/>
            <person name="Deroles S."/>
            <person name="Templeton K."/>
            <person name="Luo Z."/>
            <person name="Davy M."/>
            <person name="Cheng C."/>
            <person name="Mcneilage M."/>
            <person name="Scaglione D."/>
            <person name="Liu Y."/>
            <person name="Zhang Q."/>
            <person name="Datson P."/>
            <person name="De Silva N."/>
            <person name="Gardiner S."/>
            <person name="Bassett H."/>
            <person name="Chagne D."/>
            <person name="Mccallum J."/>
            <person name="Dzierzon H."/>
            <person name="Deng C."/>
            <person name="Wang Y.-Y."/>
            <person name="Barron N."/>
            <person name="Manako K."/>
            <person name="Bowen J."/>
            <person name="Foster T."/>
            <person name="Erridge Z."/>
            <person name="Tiffin H."/>
            <person name="Waite C."/>
            <person name="Davies K."/>
            <person name="Grierson E."/>
            <person name="Laing W."/>
            <person name="Kirk R."/>
            <person name="Chen X."/>
            <person name="Wood M."/>
            <person name="Montefiori M."/>
            <person name="Brummell D."/>
            <person name="Schwinn K."/>
            <person name="Catanach A."/>
            <person name="Fullerton C."/>
            <person name="Li D."/>
            <person name="Meiyalaghan S."/>
            <person name="Nieuwenhuizen N."/>
            <person name="Read N."/>
            <person name="Prakash R."/>
            <person name="Hunter D."/>
            <person name="Zhang H."/>
            <person name="Mckenzie M."/>
            <person name="Knabel M."/>
            <person name="Harris A."/>
            <person name="Allan A."/>
            <person name="Chen A."/>
            <person name="Janssen B."/>
            <person name="Plunkett B."/>
            <person name="Dwamena C."/>
            <person name="Voogd C."/>
            <person name="Leif D."/>
            <person name="Lafferty D."/>
            <person name="Souleyre E."/>
            <person name="Varkonyi-Gasic E."/>
            <person name="Gambi F."/>
            <person name="Hanley J."/>
            <person name="Yao J.-L."/>
            <person name="Cheung J."/>
            <person name="David K."/>
            <person name="Warren B."/>
            <person name="Marsh K."/>
            <person name="Snowden K."/>
            <person name="Lin-Wang K."/>
            <person name="Brian L."/>
            <person name="Martinez-Sanchez M."/>
            <person name="Wang M."/>
            <person name="Ileperuma N."/>
            <person name="Macnee N."/>
            <person name="Campin R."/>
            <person name="Mcatee P."/>
            <person name="Drummond R."/>
            <person name="Espley R."/>
            <person name="Ireland H."/>
            <person name="Wu R."/>
            <person name="Atkinson R."/>
            <person name="Karunairetnam S."/>
            <person name="Bulley S."/>
            <person name="Chunkath S."/>
            <person name="Hanley Z."/>
            <person name="Storey R."/>
            <person name="Thrimawithana A."/>
            <person name="Thomson S."/>
            <person name="David C."/>
            <person name="Testolin R."/>
        </authorList>
    </citation>
    <scope>NUCLEOTIDE SEQUENCE [LARGE SCALE GENOMIC DNA]</scope>
    <source>
        <strain evidence="9">cv. Red5</strain>
        <tissue evidence="8">Young leaf</tissue>
    </source>
</reference>
<keyword evidence="2" id="KW-0805">Transcription regulation</keyword>
<accession>A0A2R6PXS0</accession>
<dbReference type="GO" id="GO:0005634">
    <property type="term" value="C:nucleus"/>
    <property type="evidence" value="ECO:0007669"/>
    <property type="project" value="UniProtKB-SubCell"/>
</dbReference>
<dbReference type="InterPro" id="IPR044800">
    <property type="entry name" value="LEC2-like"/>
</dbReference>
<organism evidence="8 9">
    <name type="scientific">Actinidia chinensis var. chinensis</name>
    <name type="common">Chinese soft-hair kiwi</name>
    <dbReference type="NCBI Taxonomy" id="1590841"/>
    <lineage>
        <taxon>Eukaryota</taxon>
        <taxon>Viridiplantae</taxon>
        <taxon>Streptophyta</taxon>
        <taxon>Embryophyta</taxon>
        <taxon>Tracheophyta</taxon>
        <taxon>Spermatophyta</taxon>
        <taxon>Magnoliopsida</taxon>
        <taxon>eudicotyledons</taxon>
        <taxon>Gunneridae</taxon>
        <taxon>Pentapetalae</taxon>
        <taxon>asterids</taxon>
        <taxon>Ericales</taxon>
        <taxon>Actinidiaceae</taxon>
        <taxon>Actinidia</taxon>
    </lineage>
</organism>
<comment type="caution">
    <text evidence="8">The sequence shown here is derived from an EMBL/GenBank/DDBJ whole genome shotgun (WGS) entry which is preliminary data.</text>
</comment>
<evidence type="ECO:0000256" key="6">
    <source>
        <dbReference type="SAM" id="MobiDB-lite"/>
    </source>
</evidence>
<comment type="subcellular location">
    <subcellularLocation>
        <location evidence="1">Nucleus</location>
    </subcellularLocation>
</comment>
<evidence type="ECO:0000259" key="7">
    <source>
        <dbReference type="PROSITE" id="PS50863"/>
    </source>
</evidence>
<dbReference type="OMA" id="IDYRHCQ"/>
<dbReference type="GO" id="GO:0003677">
    <property type="term" value="F:DNA binding"/>
    <property type="evidence" value="ECO:0007669"/>
    <property type="project" value="UniProtKB-KW"/>
</dbReference>
<evidence type="ECO:0000256" key="1">
    <source>
        <dbReference type="ARBA" id="ARBA00004123"/>
    </source>
</evidence>
<dbReference type="InterPro" id="IPR003340">
    <property type="entry name" value="B3_DNA-bd"/>
</dbReference>
<protein>
    <submittedName>
        <fullName evidence="8">B3 domain-containing protein</fullName>
    </submittedName>
</protein>
<keyword evidence="5" id="KW-0539">Nucleus</keyword>
<evidence type="ECO:0000256" key="2">
    <source>
        <dbReference type="ARBA" id="ARBA00023015"/>
    </source>
</evidence>
<dbReference type="AlphaFoldDB" id="A0A2R6PXS0"/>
<evidence type="ECO:0000256" key="5">
    <source>
        <dbReference type="ARBA" id="ARBA00023242"/>
    </source>
</evidence>
<dbReference type="SMART" id="SM01019">
    <property type="entry name" value="B3"/>
    <property type="match status" value="1"/>
</dbReference>
<dbReference type="FunCoup" id="A0A2R6PXS0">
    <property type="interactions" value="586"/>
</dbReference>
<sequence length="236" mass="26607">MFSIRNMYPNLNLNLNGNQELNDQLAVGRESLTNPHHHAHDERENRNTSEPMFEKALTPSDVGKLNRLVIPKQHAVNYFPLIDRCDGKREISLGFEDELGKCWRFRYSYWESSQSYVLTKGWSRFVREKRLDAGDEVVFRRHAVESDRFFIGWRRRVAAAAAAAGESGGVAQPVTVGGAGCSGQPEWLPAGTSAKNRMVPHGESKSLRLFGVNMVMCQRHEPQPPSPNQIDSQNDG</sequence>
<evidence type="ECO:0000313" key="9">
    <source>
        <dbReference type="Proteomes" id="UP000241394"/>
    </source>
</evidence>
<gene>
    <name evidence="8" type="ORF">CEY00_Acc16952</name>
</gene>
<dbReference type="CDD" id="cd10017">
    <property type="entry name" value="B3_DNA"/>
    <property type="match status" value="1"/>
</dbReference>
<evidence type="ECO:0000256" key="3">
    <source>
        <dbReference type="ARBA" id="ARBA00023125"/>
    </source>
</evidence>
<dbReference type="SMR" id="A0A2R6PXS0"/>
<dbReference type="PANTHER" id="PTHR31140:SF70">
    <property type="entry name" value="B3 DOMAIN-CONTAINING PROTEIN OS11G0156000"/>
    <property type="match status" value="1"/>
</dbReference>
<evidence type="ECO:0000313" key="8">
    <source>
        <dbReference type="EMBL" id="PSR98528.1"/>
    </source>
</evidence>
<dbReference type="OrthoDB" id="2020802at2759"/>
<keyword evidence="9" id="KW-1185">Reference proteome</keyword>
<dbReference type="Proteomes" id="UP000241394">
    <property type="component" value="Chromosome LG22"/>
</dbReference>
<dbReference type="PANTHER" id="PTHR31140">
    <property type="entry name" value="B3 DOMAIN-CONTAINING TRANSCRIPTION FACTOR ABI3"/>
    <property type="match status" value="1"/>
</dbReference>
<reference evidence="9" key="2">
    <citation type="journal article" date="2018" name="BMC Genomics">
        <title>A manually annotated Actinidia chinensis var. chinensis (kiwifruit) genome highlights the challenges associated with draft genomes and gene prediction in plants.</title>
        <authorList>
            <person name="Pilkington S.M."/>
            <person name="Crowhurst R."/>
            <person name="Hilario E."/>
            <person name="Nardozza S."/>
            <person name="Fraser L."/>
            <person name="Peng Y."/>
            <person name="Gunaseelan K."/>
            <person name="Simpson R."/>
            <person name="Tahir J."/>
            <person name="Deroles S.C."/>
            <person name="Templeton K."/>
            <person name="Luo Z."/>
            <person name="Davy M."/>
            <person name="Cheng C."/>
            <person name="McNeilage M."/>
            <person name="Scaglione D."/>
            <person name="Liu Y."/>
            <person name="Zhang Q."/>
            <person name="Datson P."/>
            <person name="De Silva N."/>
            <person name="Gardiner S.E."/>
            <person name="Bassett H."/>
            <person name="Chagne D."/>
            <person name="McCallum J."/>
            <person name="Dzierzon H."/>
            <person name="Deng C."/>
            <person name="Wang Y.Y."/>
            <person name="Barron L."/>
            <person name="Manako K."/>
            <person name="Bowen J."/>
            <person name="Foster T.M."/>
            <person name="Erridge Z.A."/>
            <person name="Tiffin H."/>
            <person name="Waite C.N."/>
            <person name="Davies K.M."/>
            <person name="Grierson E.P."/>
            <person name="Laing W.A."/>
            <person name="Kirk R."/>
            <person name="Chen X."/>
            <person name="Wood M."/>
            <person name="Montefiori M."/>
            <person name="Brummell D.A."/>
            <person name="Schwinn K.E."/>
            <person name="Catanach A."/>
            <person name="Fullerton C."/>
            <person name="Li D."/>
            <person name="Meiyalaghan S."/>
            <person name="Nieuwenhuizen N."/>
            <person name="Read N."/>
            <person name="Prakash R."/>
            <person name="Hunter D."/>
            <person name="Zhang H."/>
            <person name="McKenzie M."/>
            <person name="Knabel M."/>
            <person name="Harris A."/>
            <person name="Allan A.C."/>
            <person name="Gleave A."/>
            <person name="Chen A."/>
            <person name="Janssen B.J."/>
            <person name="Plunkett B."/>
            <person name="Ampomah-Dwamena C."/>
            <person name="Voogd C."/>
            <person name="Leif D."/>
            <person name="Lafferty D."/>
            <person name="Souleyre E.J.F."/>
            <person name="Varkonyi-Gasic E."/>
            <person name="Gambi F."/>
            <person name="Hanley J."/>
            <person name="Yao J.L."/>
            <person name="Cheung J."/>
            <person name="David K.M."/>
            <person name="Warren B."/>
            <person name="Marsh K."/>
            <person name="Snowden K.C."/>
            <person name="Lin-Wang K."/>
            <person name="Brian L."/>
            <person name="Martinez-Sanchez M."/>
            <person name="Wang M."/>
            <person name="Ileperuma N."/>
            <person name="Macnee N."/>
            <person name="Campin R."/>
            <person name="McAtee P."/>
            <person name="Drummond R.S.M."/>
            <person name="Espley R.V."/>
            <person name="Ireland H.S."/>
            <person name="Wu R."/>
            <person name="Atkinson R.G."/>
            <person name="Karunairetnam S."/>
            <person name="Bulley S."/>
            <person name="Chunkath S."/>
            <person name="Hanley Z."/>
            <person name="Storey R."/>
            <person name="Thrimawithana A.H."/>
            <person name="Thomson S."/>
            <person name="David C."/>
            <person name="Testolin R."/>
            <person name="Huang H."/>
            <person name="Hellens R.P."/>
            <person name="Schaffer R.J."/>
        </authorList>
    </citation>
    <scope>NUCLEOTIDE SEQUENCE [LARGE SCALE GENOMIC DNA]</scope>
    <source>
        <strain evidence="9">cv. Red5</strain>
    </source>
</reference>
<dbReference type="InterPro" id="IPR015300">
    <property type="entry name" value="DNA-bd_pseudobarrel_sf"/>
</dbReference>
<dbReference type="STRING" id="1590841.A0A2R6PXS0"/>
<dbReference type="InParanoid" id="A0A2R6PXS0"/>
<dbReference type="Gramene" id="PSR98528">
    <property type="protein sequence ID" value="PSR98528"/>
    <property type="gene ID" value="CEY00_Acc16952"/>
</dbReference>
<dbReference type="SUPFAM" id="SSF101936">
    <property type="entry name" value="DNA-binding pseudobarrel domain"/>
    <property type="match status" value="1"/>
</dbReference>
<dbReference type="GO" id="GO:0003700">
    <property type="term" value="F:DNA-binding transcription factor activity"/>
    <property type="evidence" value="ECO:0007669"/>
    <property type="project" value="InterPro"/>
</dbReference>
<keyword evidence="3" id="KW-0238">DNA-binding</keyword>
<feature type="region of interest" description="Disordered" evidence="6">
    <location>
        <begin position="35"/>
        <end position="54"/>
    </location>
</feature>
<proteinExistence type="predicted"/>
<dbReference type="Pfam" id="PF02362">
    <property type="entry name" value="B3"/>
    <property type="match status" value="1"/>
</dbReference>
<dbReference type="EMBL" id="NKQK01000022">
    <property type="protein sequence ID" value="PSR98528.1"/>
    <property type="molecule type" value="Genomic_DNA"/>
</dbReference>